<accession>A0ABU4R5I5</accession>
<keyword evidence="2" id="KW-1185">Reference proteome</keyword>
<proteinExistence type="predicted"/>
<dbReference type="RefSeq" id="WP_230002785.1">
    <property type="nucleotide sequence ID" value="NZ_CP087134.1"/>
</dbReference>
<organism evidence="1 2">
    <name type="scientific">Flavobacterium cupriresistens</name>
    <dbReference type="NCBI Taxonomy" id="2893885"/>
    <lineage>
        <taxon>Bacteria</taxon>
        <taxon>Pseudomonadati</taxon>
        <taxon>Bacteroidota</taxon>
        <taxon>Flavobacteriia</taxon>
        <taxon>Flavobacteriales</taxon>
        <taxon>Flavobacteriaceae</taxon>
        <taxon>Flavobacterium</taxon>
    </lineage>
</organism>
<comment type="caution">
    <text evidence="1">The sequence shown here is derived from an EMBL/GenBank/DDBJ whole genome shotgun (WGS) entry which is preliminary data.</text>
</comment>
<dbReference type="EMBL" id="JAWXVI010000001">
    <property type="protein sequence ID" value="MDX6187763.1"/>
    <property type="molecule type" value="Genomic_DNA"/>
</dbReference>
<evidence type="ECO:0000313" key="2">
    <source>
        <dbReference type="Proteomes" id="UP001273350"/>
    </source>
</evidence>
<reference evidence="1 2" key="1">
    <citation type="submission" date="2023-11" db="EMBL/GenBank/DDBJ databases">
        <title>Unpublished Manusciprt.</title>
        <authorList>
            <person name="Saticioglu I.B."/>
            <person name="Ay H."/>
            <person name="Ajmi N."/>
            <person name="Altun S."/>
            <person name="Duman M."/>
        </authorList>
    </citation>
    <scope>NUCLEOTIDE SEQUENCE [LARGE SCALE GENOMIC DNA]</scope>
    <source>
        <strain evidence="1 2">Fl-318</strain>
    </source>
</reference>
<sequence length="94" mass="11336">MNNEYRQEHPKTKNLEELKAWAQTQIIQDYCGRYAYVKTINNETSQQRELSRVNNSRYLYVPQMVRNVIEDNDLPDSYADELFHYVNNEIDKCQ</sequence>
<dbReference type="Proteomes" id="UP001273350">
    <property type="component" value="Unassembled WGS sequence"/>
</dbReference>
<evidence type="ECO:0000313" key="1">
    <source>
        <dbReference type="EMBL" id="MDX6187763.1"/>
    </source>
</evidence>
<gene>
    <name evidence="1" type="ORF">SGQ83_00235</name>
</gene>
<protein>
    <submittedName>
        <fullName evidence="1">Uncharacterized protein</fullName>
    </submittedName>
</protein>
<name>A0ABU4R5I5_9FLAO</name>